<dbReference type="GeneID" id="4585692"/>
<sequence length="518" mass="59153">MSYTPDTKQLELMQKLLDKTFNSKDDEFLMGLLDAVQKDTATDYTKTHGFDFKEINWRIIKEMSKPGPHFDLRMAGGVYRFDNNDLGFYELLVDSSMRAVFVDGEPTEPVQVKEGLVIFSTKSQHKFELSFTCSQILGEEISIPSFAGHCTIAGVDSKISTTGRKFYPWGDVPDGTDDEIDHSPQGSKTVPEHKLTAVEDARDGAAINSLAVAIDFMSTKYTPPRDIVYLMAVDTGDLYLESIHFTATMLGIGLGAFLSLSGDAIGGALAGAAGVQVSRVIAAAVKTRYQTKQMRKMRDYIAVQPVDLRGWLKERVEMFVNEYSRDYLENSGMTDDVAGKVETEYKIEAGGQLRRLVRKKFSKFHHLFETDYNSTFDTAVAEKFKKEVSATYLKGLIEKQRDERLITKDLPREIRKLQKEQEKLDKQQRKELEDAGKLPIGKQNRKKEEIRKKYEADLKRTEKDLTDKSEREKELKEKDRGKDIDGRVEDLQKEAEARRRREAKAQRERRRGRIIRLH</sequence>
<dbReference type="RefSeq" id="XP_001258903.1">
    <property type="nucleotide sequence ID" value="XM_001258902.1"/>
</dbReference>
<keyword evidence="3" id="KW-1185">Reference proteome</keyword>
<gene>
    <name evidence="2" type="ORF">NFIA_003620</name>
</gene>
<dbReference type="OMA" id="CTSQMIS"/>
<dbReference type="HOGENOM" id="CLU_040699_0_0_1"/>
<dbReference type="AlphaFoldDB" id="A1DJW7"/>
<protein>
    <submittedName>
        <fullName evidence="2">Uncharacterized protein</fullName>
    </submittedName>
</protein>
<proteinExistence type="predicted"/>
<evidence type="ECO:0000256" key="1">
    <source>
        <dbReference type="SAM" id="MobiDB-lite"/>
    </source>
</evidence>
<feature type="compositionally biased region" description="Basic residues" evidence="1">
    <location>
        <begin position="507"/>
        <end position="518"/>
    </location>
</feature>
<evidence type="ECO:0000313" key="3">
    <source>
        <dbReference type="Proteomes" id="UP000006702"/>
    </source>
</evidence>
<dbReference type="OrthoDB" id="4170804at2759"/>
<organism evidence="2 3">
    <name type="scientific">Neosartorya fischeri (strain ATCC 1020 / DSM 3700 / CBS 544.65 / FGSC A1164 / JCM 1740 / NRRL 181 / WB 181)</name>
    <name type="common">Aspergillus fischerianus</name>
    <dbReference type="NCBI Taxonomy" id="331117"/>
    <lineage>
        <taxon>Eukaryota</taxon>
        <taxon>Fungi</taxon>
        <taxon>Dikarya</taxon>
        <taxon>Ascomycota</taxon>
        <taxon>Pezizomycotina</taxon>
        <taxon>Eurotiomycetes</taxon>
        <taxon>Eurotiomycetidae</taxon>
        <taxon>Eurotiales</taxon>
        <taxon>Aspergillaceae</taxon>
        <taxon>Aspergillus</taxon>
        <taxon>Aspergillus subgen. Fumigati</taxon>
    </lineage>
</organism>
<accession>A1DJW7</accession>
<reference evidence="3" key="1">
    <citation type="journal article" date="2008" name="PLoS Genet.">
        <title>Genomic islands in the pathogenic filamentous fungus Aspergillus fumigatus.</title>
        <authorList>
            <person name="Fedorova N.D."/>
            <person name="Khaldi N."/>
            <person name="Joardar V.S."/>
            <person name="Maiti R."/>
            <person name="Amedeo P."/>
            <person name="Anderson M.J."/>
            <person name="Crabtree J."/>
            <person name="Silva J.C."/>
            <person name="Badger J.H."/>
            <person name="Albarraq A."/>
            <person name="Angiuoli S."/>
            <person name="Bussey H."/>
            <person name="Bowyer P."/>
            <person name="Cotty P.J."/>
            <person name="Dyer P.S."/>
            <person name="Egan A."/>
            <person name="Galens K."/>
            <person name="Fraser-Liggett C.M."/>
            <person name="Haas B.J."/>
            <person name="Inman J.M."/>
            <person name="Kent R."/>
            <person name="Lemieux S."/>
            <person name="Malavazi I."/>
            <person name="Orvis J."/>
            <person name="Roemer T."/>
            <person name="Ronning C.M."/>
            <person name="Sundaram J.P."/>
            <person name="Sutton G."/>
            <person name="Turner G."/>
            <person name="Venter J.C."/>
            <person name="White O.R."/>
            <person name="Whitty B.R."/>
            <person name="Youngman P."/>
            <person name="Wolfe K.H."/>
            <person name="Goldman G.H."/>
            <person name="Wortman J.R."/>
            <person name="Jiang B."/>
            <person name="Denning D.W."/>
            <person name="Nierman W.C."/>
        </authorList>
    </citation>
    <scope>NUCLEOTIDE SEQUENCE [LARGE SCALE GENOMIC DNA]</scope>
    <source>
        <strain evidence="3">ATCC 1020 / DSM 3700 / CBS 544.65 / FGSC A1164 / JCM 1740 / NRRL 181 / WB 181</strain>
    </source>
</reference>
<feature type="region of interest" description="Disordered" evidence="1">
    <location>
        <begin position="425"/>
        <end position="518"/>
    </location>
</feature>
<dbReference type="VEuPathDB" id="FungiDB:NFIA_003620"/>
<dbReference type="EMBL" id="DS027697">
    <property type="protein sequence ID" value="EAW17006.1"/>
    <property type="molecule type" value="Genomic_DNA"/>
</dbReference>
<feature type="compositionally biased region" description="Basic and acidic residues" evidence="1">
    <location>
        <begin position="425"/>
        <end position="436"/>
    </location>
</feature>
<dbReference type="eggNOG" id="ENOG502SVW8">
    <property type="taxonomic scope" value="Eukaryota"/>
</dbReference>
<dbReference type="Proteomes" id="UP000006702">
    <property type="component" value="Unassembled WGS sequence"/>
</dbReference>
<feature type="compositionally biased region" description="Basic and acidic residues" evidence="1">
    <location>
        <begin position="446"/>
        <end position="506"/>
    </location>
</feature>
<evidence type="ECO:0000313" key="2">
    <source>
        <dbReference type="EMBL" id="EAW17006.1"/>
    </source>
</evidence>
<name>A1DJW7_NEOFI</name>
<dbReference type="KEGG" id="nfi:NFIA_003620"/>